<name>A0A5B7D702_PORTR</name>
<dbReference type="EMBL" id="VSRR010000557">
    <property type="protein sequence ID" value="MPC17070.1"/>
    <property type="molecule type" value="Genomic_DNA"/>
</dbReference>
<evidence type="ECO:0000313" key="1">
    <source>
        <dbReference type="EMBL" id="MPC17070.1"/>
    </source>
</evidence>
<comment type="caution">
    <text evidence="1">The sequence shown here is derived from an EMBL/GenBank/DDBJ whole genome shotgun (WGS) entry which is preliminary data.</text>
</comment>
<dbReference type="Proteomes" id="UP000324222">
    <property type="component" value="Unassembled WGS sequence"/>
</dbReference>
<organism evidence="1 2">
    <name type="scientific">Portunus trituberculatus</name>
    <name type="common">Swimming crab</name>
    <name type="synonym">Neptunus trituberculatus</name>
    <dbReference type="NCBI Taxonomy" id="210409"/>
    <lineage>
        <taxon>Eukaryota</taxon>
        <taxon>Metazoa</taxon>
        <taxon>Ecdysozoa</taxon>
        <taxon>Arthropoda</taxon>
        <taxon>Crustacea</taxon>
        <taxon>Multicrustacea</taxon>
        <taxon>Malacostraca</taxon>
        <taxon>Eumalacostraca</taxon>
        <taxon>Eucarida</taxon>
        <taxon>Decapoda</taxon>
        <taxon>Pleocyemata</taxon>
        <taxon>Brachyura</taxon>
        <taxon>Eubrachyura</taxon>
        <taxon>Portunoidea</taxon>
        <taxon>Portunidae</taxon>
        <taxon>Portuninae</taxon>
        <taxon>Portunus</taxon>
    </lineage>
</organism>
<reference evidence="1 2" key="1">
    <citation type="submission" date="2019-05" db="EMBL/GenBank/DDBJ databases">
        <title>Another draft genome of Portunus trituberculatus and its Hox gene families provides insights of decapod evolution.</title>
        <authorList>
            <person name="Jeong J.-H."/>
            <person name="Song I."/>
            <person name="Kim S."/>
            <person name="Choi T."/>
            <person name="Kim D."/>
            <person name="Ryu S."/>
            <person name="Kim W."/>
        </authorList>
    </citation>
    <scope>NUCLEOTIDE SEQUENCE [LARGE SCALE GENOMIC DNA]</scope>
    <source>
        <tissue evidence="1">Muscle</tissue>
    </source>
</reference>
<keyword evidence="2" id="KW-1185">Reference proteome</keyword>
<evidence type="ECO:0000313" key="2">
    <source>
        <dbReference type="Proteomes" id="UP000324222"/>
    </source>
</evidence>
<accession>A0A5B7D702</accession>
<proteinExistence type="predicted"/>
<protein>
    <submittedName>
        <fullName evidence="1">Uncharacterized protein</fullName>
    </submittedName>
</protein>
<dbReference type="AlphaFoldDB" id="A0A5B7D702"/>
<gene>
    <name evidence="1" type="ORF">E2C01_009915</name>
</gene>
<sequence length="107" mass="11896">MSARKIYRQPNSDNLRYSTFCAKPEASVLWLVLSTNVWRKGAAWGHPVTAGVRTSTICRVSVPVAAWRREWQPTVLLVSQYRGGQMVRVVVPLTLIAGRGGLQAEIC</sequence>